<protein>
    <submittedName>
        <fullName evidence="2">Uncharacterized protein</fullName>
    </submittedName>
</protein>
<evidence type="ECO:0000256" key="1">
    <source>
        <dbReference type="SAM" id="MobiDB-lite"/>
    </source>
</evidence>
<organism evidence="2 3">
    <name type="scientific">Eumeta variegata</name>
    <name type="common">Bagworm moth</name>
    <name type="synonym">Eumeta japonica</name>
    <dbReference type="NCBI Taxonomy" id="151549"/>
    <lineage>
        <taxon>Eukaryota</taxon>
        <taxon>Metazoa</taxon>
        <taxon>Ecdysozoa</taxon>
        <taxon>Arthropoda</taxon>
        <taxon>Hexapoda</taxon>
        <taxon>Insecta</taxon>
        <taxon>Pterygota</taxon>
        <taxon>Neoptera</taxon>
        <taxon>Endopterygota</taxon>
        <taxon>Lepidoptera</taxon>
        <taxon>Glossata</taxon>
        <taxon>Ditrysia</taxon>
        <taxon>Tineoidea</taxon>
        <taxon>Psychidae</taxon>
        <taxon>Oiketicinae</taxon>
        <taxon>Eumeta</taxon>
    </lineage>
</organism>
<sequence length="100" mass="10543">MPSPIRVVLDTNQTSVLKHVKCCLYNMYLDVKLAKVHQRQVAGVGVAAGAGYHVALAPAQKPAGPARGAATEYSPGSNTEKLNENEAEIEAAIEIESNLG</sequence>
<name>A0A4C1ZF94_EUMVA</name>
<evidence type="ECO:0000313" key="2">
    <source>
        <dbReference type="EMBL" id="GBP87196.1"/>
    </source>
</evidence>
<gene>
    <name evidence="2" type="ORF">EVAR_64646_1</name>
</gene>
<accession>A0A4C1ZF94</accession>
<dbReference type="Proteomes" id="UP000299102">
    <property type="component" value="Unassembled WGS sequence"/>
</dbReference>
<proteinExistence type="predicted"/>
<dbReference type="AlphaFoldDB" id="A0A4C1ZF94"/>
<reference evidence="2 3" key="1">
    <citation type="journal article" date="2019" name="Commun. Biol.">
        <title>The bagworm genome reveals a unique fibroin gene that provides high tensile strength.</title>
        <authorList>
            <person name="Kono N."/>
            <person name="Nakamura H."/>
            <person name="Ohtoshi R."/>
            <person name="Tomita M."/>
            <person name="Numata K."/>
            <person name="Arakawa K."/>
        </authorList>
    </citation>
    <scope>NUCLEOTIDE SEQUENCE [LARGE SCALE GENOMIC DNA]</scope>
</reference>
<keyword evidence="3" id="KW-1185">Reference proteome</keyword>
<evidence type="ECO:0000313" key="3">
    <source>
        <dbReference type="Proteomes" id="UP000299102"/>
    </source>
</evidence>
<feature type="region of interest" description="Disordered" evidence="1">
    <location>
        <begin position="61"/>
        <end position="82"/>
    </location>
</feature>
<comment type="caution">
    <text evidence="2">The sequence shown here is derived from an EMBL/GenBank/DDBJ whole genome shotgun (WGS) entry which is preliminary data.</text>
</comment>
<dbReference type="EMBL" id="BGZK01001843">
    <property type="protein sequence ID" value="GBP87196.1"/>
    <property type="molecule type" value="Genomic_DNA"/>
</dbReference>